<dbReference type="PANTHER" id="PTHR36832:SF2">
    <property type="entry name" value="INTEGRAL MEMBRANE PROTEIN"/>
    <property type="match status" value="1"/>
</dbReference>
<feature type="transmembrane region" description="Helical" evidence="1">
    <location>
        <begin position="173"/>
        <end position="190"/>
    </location>
</feature>
<comment type="caution">
    <text evidence="2">The sequence shown here is derived from an EMBL/GenBank/DDBJ whole genome shotgun (WGS) entry which is preliminary data.</text>
</comment>
<feature type="transmembrane region" description="Helical" evidence="1">
    <location>
        <begin position="21"/>
        <end position="39"/>
    </location>
</feature>
<reference evidence="2 3" key="1">
    <citation type="submission" date="2022-09" db="EMBL/GenBank/DDBJ databases">
        <authorList>
            <person name="Han X.L."/>
            <person name="Wang Q."/>
            <person name="Lu T."/>
        </authorList>
    </citation>
    <scope>NUCLEOTIDE SEQUENCE [LARGE SCALE GENOMIC DNA]</scope>
    <source>
        <strain evidence="2 3">WQ 127069</strain>
    </source>
</reference>
<keyword evidence="1" id="KW-0472">Membrane</keyword>
<name>A0ABT2UJD0_9BACL</name>
<protein>
    <submittedName>
        <fullName evidence="2">ABC-2 family transporter protein</fullName>
    </submittedName>
</protein>
<gene>
    <name evidence="2" type="ORF">OB236_21800</name>
</gene>
<keyword evidence="1" id="KW-0812">Transmembrane</keyword>
<evidence type="ECO:0000313" key="2">
    <source>
        <dbReference type="EMBL" id="MCU6794750.1"/>
    </source>
</evidence>
<dbReference type="InterPro" id="IPR010390">
    <property type="entry name" value="ABC-2_transporter-like"/>
</dbReference>
<keyword evidence="1" id="KW-1133">Transmembrane helix</keyword>
<sequence length="258" mass="29064">MLFTVLIKKAYDRNLQYRASHAINTVASAIFGLIYVSIWKGVGTTGGASGYTLETVIHYVAFNQVCLWITVFMTKGLGIDQSVRTGQIALDLMRPVHLFYHLMCREWGQIAYQLLYKSLPIYLLYMWTLDLPVPSSASTWALTITALILAAYMSICINYMIGVAALWTTESQWLFWVHISLSSVLSGFLIPNDWLPVWLQGIARMTPYPYMQYVPTKLYLGMEGAPILLGSLIWSLFLTLLCFAATAIVRHKVEVQGG</sequence>
<dbReference type="RefSeq" id="WP_262685842.1">
    <property type="nucleotide sequence ID" value="NZ_JAOQIO010000084.1"/>
</dbReference>
<feature type="transmembrane region" description="Helical" evidence="1">
    <location>
        <begin position="140"/>
        <end position="161"/>
    </location>
</feature>
<proteinExistence type="predicted"/>
<feature type="transmembrane region" description="Helical" evidence="1">
    <location>
        <begin position="59"/>
        <end position="78"/>
    </location>
</feature>
<dbReference type="EMBL" id="JAOQIO010000084">
    <property type="protein sequence ID" value="MCU6794750.1"/>
    <property type="molecule type" value="Genomic_DNA"/>
</dbReference>
<evidence type="ECO:0000313" key="3">
    <source>
        <dbReference type="Proteomes" id="UP001652445"/>
    </source>
</evidence>
<evidence type="ECO:0000256" key="1">
    <source>
        <dbReference type="SAM" id="Phobius"/>
    </source>
</evidence>
<dbReference type="Pfam" id="PF06182">
    <property type="entry name" value="ABC2_membrane_6"/>
    <property type="match status" value="1"/>
</dbReference>
<feature type="transmembrane region" description="Helical" evidence="1">
    <location>
        <begin position="110"/>
        <end position="128"/>
    </location>
</feature>
<dbReference type="Proteomes" id="UP001652445">
    <property type="component" value="Unassembled WGS sequence"/>
</dbReference>
<dbReference type="PANTHER" id="PTHR36832">
    <property type="entry name" value="SLR1174 PROTEIN-RELATED"/>
    <property type="match status" value="1"/>
</dbReference>
<accession>A0ABT2UJD0</accession>
<feature type="transmembrane region" description="Helical" evidence="1">
    <location>
        <begin position="227"/>
        <end position="249"/>
    </location>
</feature>
<keyword evidence="3" id="KW-1185">Reference proteome</keyword>
<organism evidence="2 3">
    <name type="scientific">Paenibacillus baimaensis</name>
    <dbReference type="NCBI Taxonomy" id="2982185"/>
    <lineage>
        <taxon>Bacteria</taxon>
        <taxon>Bacillati</taxon>
        <taxon>Bacillota</taxon>
        <taxon>Bacilli</taxon>
        <taxon>Bacillales</taxon>
        <taxon>Paenibacillaceae</taxon>
        <taxon>Paenibacillus</taxon>
    </lineage>
</organism>